<dbReference type="EMBL" id="NMUH01004402">
    <property type="protein sequence ID" value="MQM09519.1"/>
    <property type="molecule type" value="Genomic_DNA"/>
</dbReference>
<feature type="non-terminal residue" evidence="2">
    <location>
        <position position="1"/>
    </location>
</feature>
<gene>
    <name evidence="2" type="ORF">Taro_042393</name>
</gene>
<dbReference type="AlphaFoldDB" id="A0A843WIC2"/>
<feature type="compositionally biased region" description="Low complexity" evidence="1">
    <location>
        <begin position="74"/>
        <end position="87"/>
    </location>
</feature>
<reference evidence="2" key="1">
    <citation type="submission" date="2017-07" db="EMBL/GenBank/DDBJ databases">
        <title>Taro Niue Genome Assembly and Annotation.</title>
        <authorList>
            <person name="Atibalentja N."/>
            <person name="Keating K."/>
            <person name="Fields C.J."/>
        </authorList>
    </citation>
    <scope>NUCLEOTIDE SEQUENCE</scope>
    <source>
        <strain evidence="2">Niue_2</strain>
        <tissue evidence="2">Leaf</tissue>
    </source>
</reference>
<evidence type="ECO:0000313" key="3">
    <source>
        <dbReference type="Proteomes" id="UP000652761"/>
    </source>
</evidence>
<organism evidence="2 3">
    <name type="scientific">Colocasia esculenta</name>
    <name type="common">Wild taro</name>
    <name type="synonym">Arum esculentum</name>
    <dbReference type="NCBI Taxonomy" id="4460"/>
    <lineage>
        <taxon>Eukaryota</taxon>
        <taxon>Viridiplantae</taxon>
        <taxon>Streptophyta</taxon>
        <taxon>Embryophyta</taxon>
        <taxon>Tracheophyta</taxon>
        <taxon>Spermatophyta</taxon>
        <taxon>Magnoliopsida</taxon>
        <taxon>Liliopsida</taxon>
        <taxon>Araceae</taxon>
        <taxon>Aroideae</taxon>
        <taxon>Colocasieae</taxon>
        <taxon>Colocasia</taxon>
    </lineage>
</organism>
<dbReference type="OrthoDB" id="431626at2759"/>
<keyword evidence="3" id="KW-1185">Reference proteome</keyword>
<evidence type="ECO:0000313" key="2">
    <source>
        <dbReference type="EMBL" id="MQM09519.1"/>
    </source>
</evidence>
<accession>A0A843WIC2</accession>
<feature type="region of interest" description="Disordered" evidence="1">
    <location>
        <begin position="74"/>
        <end position="113"/>
    </location>
</feature>
<protein>
    <submittedName>
        <fullName evidence="2">Uncharacterized protein</fullName>
    </submittedName>
</protein>
<evidence type="ECO:0000256" key="1">
    <source>
        <dbReference type="SAM" id="MobiDB-lite"/>
    </source>
</evidence>
<proteinExistence type="predicted"/>
<dbReference type="Proteomes" id="UP000652761">
    <property type="component" value="Unassembled WGS sequence"/>
</dbReference>
<sequence>LHPHPTPPLRQHNPACAKRRRLRHIGQPPGLPATTFSSAAPAISASLWPPRERTSAAFAYSSAKRRRLLPRLRLPSPSFASASTTASQPLHRPAPPASGPTGHPRRLSPQSPQLPSLPFSGFSCTSNRPATVYWRCTSTVIAPPAQKLHLCSNSRPVCAVVIVSTNSSHSAAHALRQSIQFHINLDAMWLTPIYPDGERVLRTLAYETYLPGKR</sequence>
<name>A0A843WIC2_COLES</name>
<comment type="caution">
    <text evidence="2">The sequence shown here is derived from an EMBL/GenBank/DDBJ whole genome shotgun (WGS) entry which is preliminary data.</text>
</comment>